<organism evidence="3">
    <name type="scientific">marine sediment metagenome</name>
    <dbReference type="NCBI Taxonomy" id="412755"/>
    <lineage>
        <taxon>unclassified sequences</taxon>
        <taxon>metagenomes</taxon>
        <taxon>ecological metagenomes</taxon>
    </lineage>
</organism>
<feature type="domain" description="HD-GYP" evidence="2">
    <location>
        <begin position="217"/>
        <end position="409"/>
    </location>
</feature>
<dbReference type="SMART" id="SM00471">
    <property type="entry name" value="HDc"/>
    <property type="match status" value="2"/>
</dbReference>
<dbReference type="InterPro" id="IPR003607">
    <property type="entry name" value="HD/PDEase_dom"/>
</dbReference>
<evidence type="ECO:0008006" key="4">
    <source>
        <dbReference type="Google" id="ProtNLM"/>
    </source>
</evidence>
<dbReference type="Gene3D" id="1.10.3210.10">
    <property type="entry name" value="Hypothetical protein af1432"/>
    <property type="match status" value="2"/>
</dbReference>
<accession>A0A0F9L8C4</accession>
<dbReference type="EMBL" id="LAZR01006776">
    <property type="protein sequence ID" value="KKM89718.1"/>
    <property type="molecule type" value="Genomic_DNA"/>
</dbReference>
<dbReference type="Pfam" id="PF13487">
    <property type="entry name" value="HD_5"/>
    <property type="match status" value="2"/>
</dbReference>
<evidence type="ECO:0000259" key="1">
    <source>
        <dbReference type="PROSITE" id="PS51831"/>
    </source>
</evidence>
<dbReference type="SUPFAM" id="SSF109604">
    <property type="entry name" value="HD-domain/PDEase-like"/>
    <property type="match status" value="2"/>
</dbReference>
<proteinExistence type="predicted"/>
<reference evidence="3" key="1">
    <citation type="journal article" date="2015" name="Nature">
        <title>Complex archaea that bridge the gap between prokaryotes and eukaryotes.</title>
        <authorList>
            <person name="Spang A."/>
            <person name="Saw J.H."/>
            <person name="Jorgensen S.L."/>
            <person name="Zaremba-Niedzwiedzka K."/>
            <person name="Martijn J."/>
            <person name="Lind A.E."/>
            <person name="van Eijk R."/>
            <person name="Schleper C."/>
            <person name="Guy L."/>
            <person name="Ettema T.J."/>
        </authorList>
    </citation>
    <scope>NUCLEOTIDE SEQUENCE</scope>
</reference>
<name>A0A0F9L8C4_9ZZZZ</name>
<dbReference type="AlphaFoldDB" id="A0A0F9L8C4"/>
<feature type="domain" description="HD-GYP" evidence="2">
    <location>
        <begin position="5"/>
        <end position="198"/>
    </location>
</feature>
<feature type="domain" description="HD" evidence="1">
    <location>
        <begin position="27"/>
        <end position="147"/>
    </location>
</feature>
<dbReference type="InterPro" id="IPR006674">
    <property type="entry name" value="HD_domain"/>
</dbReference>
<dbReference type="PANTHER" id="PTHR45228">
    <property type="entry name" value="CYCLIC DI-GMP PHOSPHODIESTERASE TM_0186-RELATED"/>
    <property type="match status" value="1"/>
</dbReference>
<evidence type="ECO:0000259" key="2">
    <source>
        <dbReference type="PROSITE" id="PS51832"/>
    </source>
</evidence>
<evidence type="ECO:0000313" key="3">
    <source>
        <dbReference type="EMBL" id="KKM89718.1"/>
    </source>
</evidence>
<dbReference type="InterPro" id="IPR037522">
    <property type="entry name" value="HD_GYP_dom"/>
</dbReference>
<dbReference type="InterPro" id="IPR052020">
    <property type="entry name" value="Cyclic_di-GMP/3'3'-cGAMP_PDE"/>
</dbReference>
<protein>
    <recommendedName>
        <fullName evidence="4">HD-GYP domain-containing protein</fullName>
    </recommendedName>
</protein>
<feature type="domain" description="HD" evidence="1">
    <location>
        <begin position="239"/>
        <end position="361"/>
    </location>
</feature>
<comment type="caution">
    <text evidence="3">The sequence shown here is derived from an EMBL/GenBank/DDBJ whole genome shotgun (WGS) entry which is preliminary data.</text>
</comment>
<dbReference type="PROSITE" id="PS51831">
    <property type="entry name" value="HD"/>
    <property type="match status" value="2"/>
</dbReference>
<dbReference type="CDD" id="cd00077">
    <property type="entry name" value="HDc"/>
    <property type="match status" value="2"/>
</dbReference>
<dbReference type="PROSITE" id="PS51832">
    <property type="entry name" value="HD_GYP"/>
    <property type="match status" value="2"/>
</dbReference>
<sequence length="409" mass="45289">MNINIEKAWKELITALALVLDLHEGKKLYHAWRVAVISTMLADEILPENKSDVFIAGLLHDVGAMSLHDHITKYPSMSEQVRNPIIRTHTIIGAQVVSDLPGFATAPSLILDHHEHWDGHGYPRSKQGEEIISGAQLIRAADTFDFMLRDGSNNTPSEVIRKMESRVDRELGKPIFSAVKKIMSEGSFFQDIIDIPRLSSLLFKLRDEISVEGIGEKTDVMGISLSVFGQVIDAKHAYTFGHSRRVSKYGLLIAIAMNLPHDEVTKIKWAGLVHDIGKVAVPSSILDNAEALSAEEYALVKKHSGFTQEILETVSCMKDLAPIAGAHHERFDGKGYHRMLKGKEIPLGARILAVADTFDSLTSIRGYRSDRTIPKAIAEIKKSSHTQFDPDVVEAAVAIFQNFMTPAID</sequence>
<gene>
    <name evidence="3" type="ORF">LCGC14_1245900</name>
</gene>